<keyword evidence="10" id="KW-0175">Coiled coil</keyword>
<evidence type="ECO:0000256" key="18">
    <source>
        <dbReference type="ARBA" id="ARBA00061650"/>
    </source>
</evidence>
<dbReference type="GO" id="GO:0032224">
    <property type="term" value="P:positive regulation of synaptic transmission, cholinergic"/>
    <property type="evidence" value="ECO:0007669"/>
    <property type="project" value="TreeGrafter"/>
</dbReference>
<feature type="transmembrane region" description="Helical" evidence="23">
    <location>
        <begin position="957"/>
        <end position="975"/>
    </location>
</feature>
<dbReference type="InterPro" id="IPR027359">
    <property type="entry name" value="Volt_channel_dom_sf"/>
</dbReference>
<evidence type="ECO:0000256" key="4">
    <source>
        <dbReference type="ARBA" id="ARBA00022475"/>
    </source>
</evidence>
<sequence>MLGRKQSLKGEPILADYGPEESLNESADVEWVNLIWVRRLMRGCALLSLVSVSMNTPKTFNKYNSLQYITFCCDLFVTFLFTAEMIAKMHIRGILKGDVPYLKDRWCQFDASMVFFHWVSVILQMFEMLGIAPQFSYLSILRAPRPLIMIRFIRVFLKFSMPKSRINQIFKRSSQQIYNVTLFFLFFMSLYGLLGVQFFGELTNHCVLNTTDPNYITINSLAIPDTFCSKDPGSGYQCPTGMKCMKLDLSRYIMGFNGFDEFGTSIFTVYQAASQEGWVFIMFRAIDSLPSWRAAFYFSTMIFFLAWLVKNVFIAVITETFNEIRVQFQQMWGVRGQITKCSASQILTGDDMGWKLVMLDESKQGGSAPPFCLTVLRSASFRLLMMGIILANGVVTATMRFMHDETPRYEFYKNYYYIEIAFTIFLDLETLFKIWCLGFRGYFKHSIHKFELLLAIGTSIHILPGCYLSGFTYFQVLRIVRLIKASPMLEDFVYKIFGPGKKLGSLIIFTMCLLIISSSISMQLFCYLCDFTKFETFPEAFMSMFQILTQEAWVDVMDETMLRTREQLTPFVAVYFICYHLFVTLIVLSLFVAVILDNLELDEDIKKLKQLKFREQHAEIKETLPFRLRIFERFPDSPQMTCLHKVPSDFVLPNVRESFMRQFVYEMEDEDYAEGVKKVSEVFDSKIVYRKKKPVQILNDTPKVRNISTDLKKAAINYIISDSNNQRLMLGDSAVIPVPNKSAIKPQGTISSAKQLRIDQKKSLRRSVRSGSIKLKQTYEHLMENGDIGAMNRVSATRSRPQDLDIKLLQAKRQQAEMRRNQREEDLRENHPFFDTPLFVVPRESKFRKICQLIVYARYDARLKDPLTGKERKVQYKRLHNFLGLVTYLDWLLIMVTTLSCVSMMFETPGYRVMETPGLQVAEYVFVIFMSIELALKILADGLFFTPKAYIKDYASMLDVFIYLVSLVFLCWMPKNVPPNSGAQLLMVLRCVRPLRIFTLVPHMRKVVYELCRGFKEILLVSILLIVLMFVFASYGVQLFGGRLARCNDPTIFKREDCVGVFIRRVFVTKMKVSPGRNETFPSLLVPRVWANPRRFNFDNIGDAMLTLFEVLSFKGWLDVRDVLIKALGHIHAIYIHIYIFLGCMIGLTLFVGVVIANYSENKGTALLTVDQRRWCDLKKRLKIAQPLHLPPRPDGKKFRAFIYDITQHLAFKRFIALMVIVNSSLLCVSWREEEGHTDPLAMVSTACTLVFVVEVLMKFIAFTPRGYWQSRRNRYDLFVTVYGVMWIFINFSLRNDLSYSIGFSVVIFRFFTITGKHATLKMLMLTVGVSVCKSFFIIFGMFLLVFFYALAGTIIFGTVKYGEGIGRRANFESPVTGVAMLFRIVTGEDWNKIMHDCMVQPPYCTPANNYWETDCGNFTASLIYFCSFYVIITYIMLNLLVAIIMENFSLFYSNEEDALLSYADIRNFQNTWNVVDDCQRGVIPVHRVKFILRLLKGRLEVDPQKDRLLFKHLCYELERLHNGEDVTFHDVLNMLSYRSVDIRKALQLEELLAREEFEYIIEEEVAKQTIRTWLEGCLKKIRSGNMAKQQSSLIAGLRATNETPTEVDNTEEKNKESNAPKDSEGEVKEHEAQRLRQVPTTNFERFVCRKYSLNDIQFFCYRGTKKAVTIPRSDSVGSATGRKFLAPTLSDPTVRQDKDRMSVKRNTHQPTTSKNNLPHVTEGSEPRDSTTNKMSVPKVSNALSEVHEWWNEQINYDTQSSDEED</sequence>
<evidence type="ECO:0000256" key="21">
    <source>
        <dbReference type="ARBA" id="ARBA00082498"/>
    </source>
</evidence>
<evidence type="ECO:0000256" key="13">
    <source>
        <dbReference type="ARBA" id="ARBA00023157"/>
    </source>
</evidence>
<evidence type="ECO:0000259" key="24">
    <source>
        <dbReference type="Pfam" id="PF00520"/>
    </source>
</evidence>
<dbReference type="Gene3D" id="1.10.287.70">
    <property type="match status" value="4"/>
</dbReference>
<dbReference type="FunFam" id="1.10.287.70:FF:000060">
    <property type="entry name" value="Sodium leak channel non-selective protein"/>
    <property type="match status" value="1"/>
</dbReference>
<feature type="domain" description="Ion transport" evidence="24">
    <location>
        <begin position="41"/>
        <end position="327"/>
    </location>
</feature>
<dbReference type="FunFam" id="1.10.287.70:FF:000061">
    <property type="entry name" value="Sodium leak channel non-selective protein"/>
    <property type="match status" value="1"/>
</dbReference>
<dbReference type="Gene3D" id="1.20.120.350">
    <property type="entry name" value="Voltage-gated potassium channels. Chain C"/>
    <property type="match status" value="4"/>
</dbReference>
<feature type="transmembrane region" description="Helical" evidence="23">
    <location>
        <begin position="177"/>
        <end position="199"/>
    </location>
</feature>
<evidence type="ECO:0000256" key="23">
    <source>
        <dbReference type="SAM" id="Phobius"/>
    </source>
</evidence>
<evidence type="ECO:0000256" key="6">
    <source>
        <dbReference type="ARBA" id="ARBA00022737"/>
    </source>
</evidence>
<dbReference type="Pfam" id="PF00520">
    <property type="entry name" value="Ion_trans"/>
    <property type="match status" value="4"/>
</dbReference>
<keyword evidence="2" id="KW-0813">Transport</keyword>
<keyword evidence="4" id="KW-1003">Cell membrane</keyword>
<keyword evidence="3" id="KW-0894">Sodium channel</keyword>
<feature type="transmembrane region" description="Helical" evidence="23">
    <location>
        <begin position="1336"/>
        <end position="1360"/>
    </location>
</feature>
<dbReference type="FunFam" id="1.20.120.350:FF:000034">
    <property type="entry name" value="Sodium leak channel non-selective protein"/>
    <property type="match status" value="1"/>
</dbReference>
<dbReference type="SUPFAM" id="SSF81324">
    <property type="entry name" value="Voltage-gated potassium channels"/>
    <property type="match status" value="4"/>
</dbReference>
<keyword evidence="16" id="KW-0407">Ion channel</keyword>
<dbReference type="EMBL" id="JAWJWE010000036">
    <property type="protein sequence ID" value="KAK6629666.1"/>
    <property type="molecule type" value="Genomic_DNA"/>
</dbReference>
<evidence type="ECO:0000256" key="2">
    <source>
        <dbReference type="ARBA" id="ARBA00022448"/>
    </source>
</evidence>
<feature type="transmembrane region" description="Helical" evidence="23">
    <location>
        <begin position="573"/>
        <end position="596"/>
    </location>
</feature>
<evidence type="ECO:0000256" key="11">
    <source>
        <dbReference type="ARBA" id="ARBA00023065"/>
    </source>
</evidence>
<feature type="domain" description="Ion transport" evidence="24">
    <location>
        <begin position="1211"/>
        <end position="1456"/>
    </location>
</feature>
<evidence type="ECO:0000256" key="15">
    <source>
        <dbReference type="ARBA" id="ARBA00023201"/>
    </source>
</evidence>
<feature type="transmembrane region" description="Helical" evidence="23">
    <location>
        <begin position="1423"/>
        <end position="1445"/>
    </location>
</feature>
<dbReference type="FunFam" id="1.10.287.70:FF:000066">
    <property type="entry name" value="Sodium leak channel non-selective protein"/>
    <property type="match status" value="1"/>
</dbReference>
<evidence type="ECO:0000256" key="22">
    <source>
        <dbReference type="SAM" id="MobiDB-lite"/>
    </source>
</evidence>
<feature type="transmembrane region" description="Helical" evidence="23">
    <location>
        <begin position="1276"/>
        <end position="1292"/>
    </location>
</feature>
<feature type="domain" description="Ion transport" evidence="24">
    <location>
        <begin position="888"/>
        <end position="1163"/>
    </location>
</feature>
<dbReference type="PANTHER" id="PTHR46141">
    <property type="entry name" value="SODIUM LEAK CHANNEL NON-SELECTIVE PROTEIN"/>
    <property type="match status" value="1"/>
</dbReference>
<feature type="compositionally biased region" description="Basic and acidic residues" evidence="22">
    <location>
        <begin position="1611"/>
        <end position="1635"/>
    </location>
</feature>
<feature type="transmembrane region" description="Helical" evidence="23">
    <location>
        <begin position="1244"/>
        <end position="1264"/>
    </location>
</feature>
<feature type="transmembrane region" description="Helical" evidence="23">
    <location>
        <begin position="294"/>
        <end position="317"/>
    </location>
</feature>
<accession>A0AAN8PHE9</accession>
<dbReference type="GO" id="GO:0034702">
    <property type="term" value="C:monoatomic ion channel complex"/>
    <property type="evidence" value="ECO:0007669"/>
    <property type="project" value="UniProtKB-KW"/>
</dbReference>
<feature type="transmembrane region" description="Helical" evidence="23">
    <location>
        <begin position="68"/>
        <end position="87"/>
    </location>
</feature>
<evidence type="ECO:0000256" key="3">
    <source>
        <dbReference type="ARBA" id="ARBA00022461"/>
    </source>
</evidence>
<feature type="transmembrane region" description="Helical" evidence="23">
    <location>
        <begin position="506"/>
        <end position="529"/>
    </location>
</feature>
<feature type="domain" description="Ion transport" evidence="24">
    <location>
        <begin position="380"/>
        <end position="600"/>
    </location>
</feature>
<comment type="similarity">
    <text evidence="18">Belongs to the NALCN family.</text>
</comment>
<evidence type="ECO:0000256" key="16">
    <source>
        <dbReference type="ARBA" id="ARBA00023303"/>
    </source>
</evidence>
<evidence type="ECO:0000256" key="8">
    <source>
        <dbReference type="ARBA" id="ARBA00022989"/>
    </source>
</evidence>
<evidence type="ECO:0000256" key="17">
    <source>
        <dbReference type="ARBA" id="ARBA00036239"/>
    </source>
</evidence>
<dbReference type="Gene3D" id="1.10.238.10">
    <property type="entry name" value="EF-hand"/>
    <property type="match status" value="1"/>
</dbReference>
<protein>
    <recommendedName>
        <fullName evidence="19">Sodium leak channel NALCN</fullName>
    </recommendedName>
    <alternativeName>
        <fullName evidence="20">Sodium leak channel non-selective protein</fullName>
    </alternativeName>
    <alternativeName>
        <fullName evidence="21">Voltage gated channel-like protein 1</fullName>
    </alternativeName>
</protein>
<evidence type="ECO:0000256" key="1">
    <source>
        <dbReference type="ARBA" id="ARBA00004651"/>
    </source>
</evidence>
<evidence type="ECO:0000256" key="19">
    <source>
        <dbReference type="ARBA" id="ARBA00074738"/>
    </source>
</evidence>
<evidence type="ECO:0000256" key="5">
    <source>
        <dbReference type="ARBA" id="ARBA00022692"/>
    </source>
</evidence>
<keyword evidence="6" id="KW-0677">Repeat</keyword>
<keyword evidence="9" id="KW-0915">Sodium</keyword>
<feature type="transmembrane region" description="Helical" evidence="23">
    <location>
        <begin position="1134"/>
        <end position="1157"/>
    </location>
</feature>
<feature type="transmembrane region" description="Helical" evidence="23">
    <location>
        <begin position="1215"/>
        <end position="1232"/>
    </location>
</feature>
<keyword evidence="12 23" id="KW-0472">Membrane</keyword>
<keyword evidence="13" id="KW-1015">Disulfide bond</keyword>
<feature type="transmembrane region" description="Helical" evidence="23">
    <location>
        <begin position="926"/>
        <end position="945"/>
    </location>
</feature>
<dbReference type="InterPro" id="IPR028823">
    <property type="entry name" value="NALCN"/>
</dbReference>
<feature type="transmembrane region" description="Helical" evidence="23">
    <location>
        <begin position="383"/>
        <end position="403"/>
    </location>
</feature>
<evidence type="ECO:0000256" key="14">
    <source>
        <dbReference type="ARBA" id="ARBA00023180"/>
    </source>
</evidence>
<dbReference type="GO" id="GO:0032230">
    <property type="term" value="P:positive regulation of synaptic transmission, GABAergic"/>
    <property type="evidence" value="ECO:0007669"/>
    <property type="project" value="TreeGrafter"/>
</dbReference>
<feature type="transmembrane region" description="Helical" evidence="23">
    <location>
        <begin position="450"/>
        <end position="474"/>
    </location>
</feature>
<keyword evidence="15" id="KW-0739">Sodium transport</keyword>
<gene>
    <name evidence="25" type="ORF">RUM43_003484</name>
</gene>
<dbReference type="GO" id="GO:0005886">
    <property type="term" value="C:plasma membrane"/>
    <property type="evidence" value="ECO:0007669"/>
    <property type="project" value="UniProtKB-SubCell"/>
</dbReference>
<keyword evidence="11" id="KW-0406">Ion transport</keyword>
<organism evidence="25 26">
    <name type="scientific">Polyplax serrata</name>
    <name type="common">Common mouse louse</name>
    <dbReference type="NCBI Taxonomy" id="468196"/>
    <lineage>
        <taxon>Eukaryota</taxon>
        <taxon>Metazoa</taxon>
        <taxon>Ecdysozoa</taxon>
        <taxon>Arthropoda</taxon>
        <taxon>Hexapoda</taxon>
        <taxon>Insecta</taxon>
        <taxon>Pterygota</taxon>
        <taxon>Neoptera</taxon>
        <taxon>Paraneoptera</taxon>
        <taxon>Psocodea</taxon>
        <taxon>Troctomorpha</taxon>
        <taxon>Phthiraptera</taxon>
        <taxon>Anoplura</taxon>
        <taxon>Polyplacidae</taxon>
        <taxon>Polyplax</taxon>
    </lineage>
</organism>
<evidence type="ECO:0000256" key="7">
    <source>
        <dbReference type="ARBA" id="ARBA00022882"/>
    </source>
</evidence>
<evidence type="ECO:0000256" key="20">
    <source>
        <dbReference type="ARBA" id="ARBA00081688"/>
    </source>
</evidence>
<feature type="region of interest" description="Disordered" evidence="22">
    <location>
        <begin position="1593"/>
        <end position="1635"/>
    </location>
</feature>
<feature type="transmembrane region" description="Helical" evidence="23">
    <location>
        <begin position="882"/>
        <end position="906"/>
    </location>
</feature>
<feature type="region of interest" description="Disordered" evidence="22">
    <location>
        <begin position="1673"/>
        <end position="1738"/>
    </location>
</feature>
<keyword evidence="7" id="KW-0851">Voltage-gated channel</keyword>
<proteinExistence type="inferred from homology"/>
<reference evidence="25 26" key="1">
    <citation type="submission" date="2023-10" db="EMBL/GenBank/DDBJ databases">
        <title>Genomes of two closely related lineages of the louse Polyplax serrata with different host specificities.</title>
        <authorList>
            <person name="Martinu J."/>
            <person name="Tarabai H."/>
            <person name="Stefka J."/>
            <person name="Hypsa V."/>
        </authorList>
    </citation>
    <scope>NUCLEOTIDE SEQUENCE [LARGE SCALE GENOMIC DNA]</scope>
    <source>
        <strain evidence="25">HR10_N</strain>
    </source>
</reference>
<keyword evidence="8 23" id="KW-1133">Transmembrane helix</keyword>
<feature type="transmembrane region" description="Helical" evidence="23">
    <location>
        <begin position="1018"/>
        <end position="1037"/>
    </location>
</feature>
<dbReference type="FunFam" id="1.10.238.10:FF:000080">
    <property type="entry name" value="Sodium leak channel non-selective protein"/>
    <property type="match status" value="1"/>
</dbReference>
<dbReference type="InterPro" id="IPR005821">
    <property type="entry name" value="Ion_trans_dom"/>
</dbReference>
<evidence type="ECO:0000256" key="9">
    <source>
        <dbReference type="ARBA" id="ARBA00023053"/>
    </source>
</evidence>
<keyword evidence="5 23" id="KW-0812">Transmembrane</keyword>
<dbReference type="PANTHER" id="PTHR46141:SF1">
    <property type="entry name" value="SODIUM LEAK CHANNEL NALCN"/>
    <property type="match status" value="1"/>
</dbReference>
<keyword evidence="14" id="KW-0325">Glycoprotein</keyword>
<feature type="transmembrane region" description="Helical" evidence="23">
    <location>
        <begin position="415"/>
        <end position="438"/>
    </location>
</feature>
<dbReference type="GO" id="GO:0005272">
    <property type="term" value="F:sodium channel activity"/>
    <property type="evidence" value="ECO:0007669"/>
    <property type="project" value="UniProtKB-KW"/>
</dbReference>
<feature type="compositionally biased region" description="Polar residues" evidence="22">
    <location>
        <begin position="1709"/>
        <end position="1719"/>
    </location>
</feature>
<dbReference type="FunFam" id="1.20.120.350:FF:000030">
    <property type="entry name" value="sodium leak channel non-selective protein"/>
    <property type="match status" value="1"/>
</dbReference>
<evidence type="ECO:0000256" key="12">
    <source>
        <dbReference type="ARBA" id="ARBA00023136"/>
    </source>
</evidence>
<dbReference type="Proteomes" id="UP001372834">
    <property type="component" value="Unassembled WGS sequence"/>
</dbReference>
<comment type="catalytic activity">
    <reaction evidence="17">
        <text>Na(+)(in) = Na(+)(out)</text>
        <dbReference type="Rhea" id="RHEA:34963"/>
        <dbReference type="ChEBI" id="CHEBI:29101"/>
    </reaction>
</comment>
<comment type="caution">
    <text evidence="25">The sequence shown here is derived from an EMBL/GenBank/DDBJ whole genome shotgun (WGS) entry which is preliminary data.</text>
</comment>
<name>A0AAN8PHE9_POLSC</name>
<comment type="subcellular location">
    <subcellularLocation>
        <location evidence="1">Cell membrane</location>
        <topology evidence="1">Multi-pass membrane protein</topology>
    </subcellularLocation>
</comment>
<evidence type="ECO:0000313" key="25">
    <source>
        <dbReference type="EMBL" id="KAK6629666.1"/>
    </source>
</evidence>
<evidence type="ECO:0000313" key="26">
    <source>
        <dbReference type="Proteomes" id="UP001372834"/>
    </source>
</evidence>
<evidence type="ECO:0000256" key="10">
    <source>
        <dbReference type="ARBA" id="ARBA00023054"/>
    </source>
</evidence>